<name>A0A9P0A7Q9_BEMTA</name>
<dbReference type="InterPro" id="IPR001660">
    <property type="entry name" value="SAM"/>
</dbReference>
<organism evidence="6 7">
    <name type="scientific">Bemisia tabaci</name>
    <name type="common">Sweetpotato whitefly</name>
    <name type="synonym">Aleurodes tabaci</name>
    <dbReference type="NCBI Taxonomy" id="7038"/>
    <lineage>
        <taxon>Eukaryota</taxon>
        <taxon>Metazoa</taxon>
        <taxon>Ecdysozoa</taxon>
        <taxon>Arthropoda</taxon>
        <taxon>Hexapoda</taxon>
        <taxon>Insecta</taxon>
        <taxon>Pterygota</taxon>
        <taxon>Neoptera</taxon>
        <taxon>Paraneoptera</taxon>
        <taxon>Hemiptera</taxon>
        <taxon>Sternorrhyncha</taxon>
        <taxon>Aleyrodoidea</taxon>
        <taxon>Aleyrodidae</taxon>
        <taxon>Aleyrodinae</taxon>
        <taxon>Bemisia</taxon>
    </lineage>
</organism>
<comment type="similarity">
    <text evidence="1">Belongs to the BicC family.</text>
</comment>
<keyword evidence="3" id="KW-0694">RNA-binding</keyword>
<dbReference type="PANTHER" id="PTHR10627:SF69">
    <property type="entry name" value="PROTEIN BICAUDAL C"/>
    <property type="match status" value="1"/>
</dbReference>
<feature type="region of interest" description="Disordered" evidence="4">
    <location>
        <begin position="570"/>
        <end position="591"/>
    </location>
</feature>
<dbReference type="PROSITE" id="PS50084">
    <property type="entry name" value="KH_TYPE_1"/>
    <property type="match status" value="2"/>
</dbReference>
<evidence type="ECO:0000259" key="5">
    <source>
        <dbReference type="PROSITE" id="PS50105"/>
    </source>
</evidence>
<feature type="region of interest" description="Disordered" evidence="4">
    <location>
        <begin position="1"/>
        <end position="22"/>
    </location>
</feature>
<dbReference type="GO" id="GO:0005737">
    <property type="term" value="C:cytoplasm"/>
    <property type="evidence" value="ECO:0007669"/>
    <property type="project" value="TreeGrafter"/>
</dbReference>
<dbReference type="InterPro" id="IPR004088">
    <property type="entry name" value="KH_dom_type_1"/>
</dbReference>
<dbReference type="SUPFAM" id="SSF47769">
    <property type="entry name" value="SAM/Pointed domain"/>
    <property type="match status" value="1"/>
</dbReference>
<evidence type="ECO:0000256" key="2">
    <source>
        <dbReference type="ARBA" id="ARBA00022737"/>
    </source>
</evidence>
<evidence type="ECO:0000256" key="3">
    <source>
        <dbReference type="PROSITE-ProRule" id="PRU00117"/>
    </source>
</evidence>
<evidence type="ECO:0000313" key="6">
    <source>
        <dbReference type="EMBL" id="CAH0385969.1"/>
    </source>
</evidence>
<dbReference type="GO" id="GO:0003723">
    <property type="term" value="F:RNA binding"/>
    <property type="evidence" value="ECO:0007669"/>
    <property type="project" value="UniProtKB-UniRule"/>
</dbReference>
<dbReference type="GO" id="GO:0010468">
    <property type="term" value="P:regulation of gene expression"/>
    <property type="evidence" value="ECO:0007669"/>
    <property type="project" value="UniProtKB-ARBA"/>
</dbReference>
<accession>A0A9P0A7Q9</accession>
<reference evidence="6" key="1">
    <citation type="submission" date="2021-12" db="EMBL/GenBank/DDBJ databases">
        <authorList>
            <person name="King R."/>
        </authorList>
    </citation>
    <scope>NUCLEOTIDE SEQUENCE</scope>
</reference>
<evidence type="ECO:0000256" key="4">
    <source>
        <dbReference type="SAM" id="MobiDB-lite"/>
    </source>
</evidence>
<feature type="compositionally biased region" description="Low complexity" evidence="4">
    <location>
        <begin position="570"/>
        <end position="583"/>
    </location>
</feature>
<feature type="compositionally biased region" description="Basic and acidic residues" evidence="4">
    <location>
        <begin position="1"/>
        <end position="11"/>
    </location>
</feature>
<evidence type="ECO:0000256" key="1">
    <source>
        <dbReference type="ARBA" id="ARBA00007662"/>
    </source>
</evidence>
<dbReference type="InterPro" id="IPR013761">
    <property type="entry name" value="SAM/pointed_sf"/>
</dbReference>
<dbReference type="SMART" id="SM00322">
    <property type="entry name" value="KH"/>
    <property type="match status" value="3"/>
</dbReference>
<keyword evidence="7" id="KW-1185">Reference proteome</keyword>
<dbReference type="Pfam" id="PF22985">
    <property type="entry name" value="KH_BICC1"/>
    <property type="match status" value="2"/>
</dbReference>
<dbReference type="InterPro" id="IPR036612">
    <property type="entry name" value="KH_dom_type_1_sf"/>
</dbReference>
<dbReference type="InterPro" id="IPR047554">
    <property type="entry name" value="BICC1_KH-I_rpt2"/>
</dbReference>
<dbReference type="CDD" id="cd22421">
    <property type="entry name" value="KH-I_BICC1_rpt2"/>
    <property type="match status" value="1"/>
</dbReference>
<dbReference type="SMART" id="SM00454">
    <property type="entry name" value="SAM"/>
    <property type="match status" value="1"/>
</dbReference>
<protein>
    <recommendedName>
        <fullName evidence="5">SAM domain-containing protein</fullName>
    </recommendedName>
</protein>
<dbReference type="InterPro" id="IPR004087">
    <property type="entry name" value="KH_dom"/>
</dbReference>
<dbReference type="Gene3D" id="3.30.310.270">
    <property type="match status" value="2"/>
</dbReference>
<dbReference type="EMBL" id="OU963864">
    <property type="protein sequence ID" value="CAH0385969.1"/>
    <property type="molecule type" value="Genomic_DNA"/>
</dbReference>
<feature type="domain" description="SAM" evidence="5">
    <location>
        <begin position="716"/>
        <end position="779"/>
    </location>
</feature>
<dbReference type="CDD" id="cd22422">
    <property type="entry name" value="KH-I_BICC1_rpt3"/>
    <property type="match status" value="1"/>
</dbReference>
<proteinExistence type="inferred from homology"/>
<dbReference type="Gene3D" id="3.30.1370.10">
    <property type="entry name" value="K Homology domain, type 1"/>
    <property type="match status" value="1"/>
</dbReference>
<gene>
    <name evidence="6" type="ORF">BEMITA_LOCUS5142</name>
</gene>
<dbReference type="AlphaFoldDB" id="A0A9P0A7Q9"/>
<dbReference type="InterPro" id="IPR054727">
    <property type="entry name" value="BICC1_KH"/>
</dbReference>
<dbReference type="InterPro" id="IPR047549">
    <property type="entry name" value="BICC1_KH-I_rpt1"/>
</dbReference>
<keyword evidence="2" id="KW-0677">Repeat</keyword>
<dbReference type="Proteomes" id="UP001152759">
    <property type="component" value="Chromosome 3"/>
</dbReference>
<dbReference type="Pfam" id="PF24234">
    <property type="entry name" value="KH_BICC1_1st"/>
    <property type="match status" value="1"/>
</dbReference>
<dbReference type="PROSITE" id="PS50105">
    <property type="entry name" value="SAM_DOMAIN"/>
    <property type="match status" value="1"/>
</dbReference>
<feature type="compositionally biased region" description="Polar residues" evidence="4">
    <location>
        <begin position="12"/>
        <end position="22"/>
    </location>
</feature>
<dbReference type="PANTHER" id="PTHR10627">
    <property type="entry name" value="SCP160"/>
    <property type="match status" value="1"/>
</dbReference>
<dbReference type="Gene3D" id="1.10.150.50">
    <property type="entry name" value="Transcription Factor, Ets-1"/>
    <property type="match status" value="1"/>
</dbReference>
<evidence type="ECO:0000313" key="7">
    <source>
        <dbReference type="Proteomes" id="UP001152759"/>
    </source>
</evidence>
<sequence length="806" mass="89171">MRGIMKPEVKPSDTQSVISDAGTSISGCGSSLSDNREDLQEFAFRLGLPSVDHLTRDRFRVDRRKLESMILGEEHLEPADVFFQNIMESTETRIVWPVKLKIGAKSKKDPCIRIAGRTEDVAEAKKKILAILETRPWVINFSSGYKGYRVTMKLDVSYTDHSHIIGKGGQTIKSVMEKTGCHIHFPDSNRINQTEKSNQISIAGEMTGVERARARVRELTPLIFSFELPLLGGIQPCPEQNCEEIKEVEGLYNVQVMFRTRPKLHSTLVVVKGCEWELASVKEATIVLMNKLCDSLANQMPVHMSMEISPIHHSVVLGRNNTNLKTIMHHTGVQVMFPDANDPNIPSLKKSSVTITGGINQVYLARQMLLGSLPMVIMFDITGDTAMISNEQINELMHTLDVVITVRYKPKQSVTSVSIRGVERNASNVYEARRILLKLNEPSIKAVIPDSYNIPSPTPSYLFNAGLSTSPGAGLSNLLDNRFSKNNNISPINYNILNSRKVFPSELSQLPSSMWPLMPNLAPQFFSPNQRMHHQEQLTATLQNHQDILSQSSLSLPDIKDCQGAYSSLSSNTSSLSSPTASPRNVSPIPCAPENKLDLSSLLTNLTDENGFERPLSMDYNAAKMKAFRTVQNQNVSAGRLRIPTTSWCGLGFSQSSPTHKLKEQLMNDNLPMTQLEDANSSSPAASVCSDNDLNFAVSSYLDSAPGATLDSVFAAQERDITSLFISLGFEKYIPLFKSQEIDLYTFMTLSDCDLKEIGVNALGARRKLLLTIAELKKRKNSGLAFNGSAAPGAERKGSRSSLVDW</sequence>
<dbReference type="KEGG" id="btab:109039097"/>
<dbReference type="Pfam" id="PF00013">
    <property type="entry name" value="KH_1"/>
    <property type="match status" value="2"/>
</dbReference>
<dbReference type="InterPro" id="IPR047553">
    <property type="entry name" value="BICC1_KH-I_rpt3"/>
</dbReference>
<dbReference type="Pfam" id="PF00536">
    <property type="entry name" value="SAM_1"/>
    <property type="match status" value="1"/>
</dbReference>
<dbReference type="SUPFAM" id="SSF54791">
    <property type="entry name" value="Eukaryotic type KH-domain (KH-domain type I)"/>
    <property type="match status" value="2"/>
</dbReference>